<name>A0A1I7Y1R6_9BILA</name>
<reference evidence="3" key="1">
    <citation type="submission" date="2016-11" db="UniProtKB">
        <authorList>
            <consortium name="WormBaseParasite"/>
        </authorList>
    </citation>
    <scope>IDENTIFICATION</scope>
</reference>
<dbReference type="Proteomes" id="UP000095287">
    <property type="component" value="Unplaced"/>
</dbReference>
<sequence length="67" mass="7661">MNHQAGTQNHQNLSGAPRGLKKKDPRETLKTKYPFRSQLEKTAGQKNTLERYGNATTQWTHDLIVPE</sequence>
<dbReference type="WBParaSite" id="L893_g11853.t1">
    <property type="protein sequence ID" value="L893_g11853.t1"/>
    <property type="gene ID" value="L893_g11853"/>
</dbReference>
<evidence type="ECO:0000256" key="1">
    <source>
        <dbReference type="SAM" id="MobiDB-lite"/>
    </source>
</evidence>
<evidence type="ECO:0000313" key="3">
    <source>
        <dbReference type="WBParaSite" id="L893_g11853.t1"/>
    </source>
</evidence>
<proteinExistence type="predicted"/>
<accession>A0A1I7Y1R6</accession>
<keyword evidence="2" id="KW-1185">Reference proteome</keyword>
<feature type="region of interest" description="Disordered" evidence="1">
    <location>
        <begin position="1"/>
        <end position="53"/>
    </location>
</feature>
<organism evidence="2 3">
    <name type="scientific">Steinernema glaseri</name>
    <dbReference type="NCBI Taxonomy" id="37863"/>
    <lineage>
        <taxon>Eukaryota</taxon>
        <taxon>Metazoa</taxon>
        <taxon>Ecdysozoa</taxon>
        <taxon>Nematoda</taxon>
        <taxon>Chromadorea</taxon>
        <taxon>Rhabditida</taxon>
        <taxon>Tylenchina</taxon>
        <taxon>Panagrolaimomorpha</taxon>
        <taxon>Strongyloidoidea</taxon>
        <taxon>Steinernematidae</taxon>
        <taxon>Steinernema</taxon>
    </lineage>
</organism>
<protein>
    <submittedName>
        <fullName evidence="3">Transposase</fullName>
    </submittedName>
</protein>
<dbReference type="AlphaFoldDB" id="A0A1I7Y1R6"/>
<feature type="compositionally biased region" description="Polar residues" evidence="1">
    <location>
        <begin position="1"/>
        <end position="14"/>
    </location>
</feature>
<evidence type="ECO:0000313" key="2">
    <source>
        <dbReference type="Proteomes" id="UP000095287"/>
    </source>
</evidence>